<dbReference type="InterPro" id="IPR020584">
    <property type="entry name" value="DNA_recomb/repair_RecA_CS"/>
</dbReference>
<dbReference type="InterPro" id="IPR003593">
    <property type="entry name" value="AAA+_ATPase"/>
</dbReference>
<dbReference type="InterPro" id="IPR023400">
    <property type="entry name" value="RecA_C_sf"/>
</dbReference>
<comment type="similarity">
    <text evidence="1 7 9">Belongs to the RecA family.</text>
</comment>
<dbReference type="InterPro" id="IPR049428">
    <property type="entry name" value="RecA-like_N"/>
</dbReference>
<evidence type="ECO:0000313" key="12">
    <source>
        <dbReference type="EMBL" id="SMB98245.1"/>
    </source>
</evidence>
<dbReference type="PRINTS" id="PR00142">
    <property type="entry name" value="RECA"/>
</dbReference>
<dbReference type="GO" id="GO:0005829">
    <property type="term" value="C:cytosol"/>
    <property type="evidence" value="ECO:0007669"/>
    <property type="project" value="TreeGrafter"/>
</dbReference>
<dbReference type="EMBL" id="LT838272">
    <property type="protein sequence ID" value="SMB98245.1"/>
    <property type="molecule type" value="Genomic_DNA"/>
</dbReference>
<keyword evidence="3 7" id="KW-0547">Nucleotide-binding</keyword>
<dbReference type="InterPro" id="IPR049261">
    <property type="entry name" value="RecA-like_C"/>
</dbReference>
<dbReference type="GO" id="GO:0003697">
    <property type="term" value="F:single-stranded DNA binding"/>
    <property type="evidence" value="ECO:0007669"/>
    <property type="project" value="UniProtKB-UniRule"/>
</dbReference>
<keyword evidence="13" id="KW-1185">Reference proteome</keyword>
<dbReference type="PANTHER" id="PTHR45900:SF1">
    <property type="entry name" value="MITOCHONDRIAL DNA REPAIR PROTEIN RECA HOMOLOG-RELATED"/>
    <property type="match status" value="1"/>
</dbReference>
<evidence type="ECO:0000256" key="1">
    <source>
        <dbReference type="ARBA" id="ARBA00009391"/>
    </source>
</evidence>
<dbReference type="GO" id="GO:0005524">
    <property type="term" value="F:ATP binding"/>
    <property type="evidence" value="ECO:0007669"/>
    <property type="project" value="UniProtKB-UniRule"/>
</dbReference>
<keyword evidence="7" id="KW-0963">Cytoplasm</keyword>
<dbReference type="SUPFAM" id="SSF54752">
    <property type="entry name" value="RecA protein, C-terminal domain"/>
    <property type="match status" value="1"/>
</dbReference>
<dbReference type="InterPro" id="IPR020587">
    <property type="entry name" value="RecA_monomer-monomer_interface"/>
</dbReference>
<dbReference type="Gene3D" id="3.40.50.300">
    <property type="entry name" value="P-loop containing nucleotide triphosphate hydrolases"/>
    <property type="match status" value="1"/>
</dbReference>
<dbReference type="GO" id="GO:0006310">
    <property type="term" value="P:DNA recombination"/>
    <property type="evidence" value="ECO:0007669"/>
    <property type="project" value="UniProtKB-UniRule"/>
</dbReference>
<evidence type="ECO:0000256" key="4">
    <source>
        <dbReference type="ARBA" id="ARBA00022840"/>
    </source>
</evidence>
<keyword evidence="7 8" id="KW-0742">SOS response</keyword>
<dbReference type="SUPFAM" id="SSF52540">
    <property type="entry name" value="P-loop containing nucleoside triphosphate hydrolases"/>
    <property type="match status" value="1"/>
</dbReference>
<dbReference type="SMART" id="SM00382">
    <property type="entry name" value="AAA"/>
    <property type="match status" value="1"/>
</dbReference>
<gene>
    <name evidence="7" type="primary">recA</name>
    <name evidence="12" type="ORF">SAMN00808754_2223</name>
</gene>
<feature type="domain" description="RecA family profile 2" evidence="11">
    <location>
        <begin position="204"/>
        <end position="279"/>
    </location>
</feature>
<dbReference type="PANTHER" id="PTHR45900">
    <property type="entry name" value="RECA"/>
    <property type="match status" value="1"/>
</dbReference>
<dbReference type="FunFam" id="3.40.50.300:FF:000087">
    <property type="entry name" value="Recombinase RecA"/>
    <property type="match status" value="1"/>
</dbReference>
<protein>
    <recommendedName>
        <fullName evidence="2 7">Protein RecA</fullName>
    </recommendedName>
    <alternativeName>
        <fullName evidence="7 8">Recombinase A</fullName>
    </alternativeName>
</protein>
<evidence type="ECO:0000256" key="7">
    <source>
        <dbReference type="HAMAP-Rule" id="MF_00268"/>
    </source>
</evidence>
<dbReference type="PROSITE" id="PS50162">
    <property type="entry name" value="RECA_2"/>
    <property type="match status" value="1"/>
</dbReference>
<reference evidence="12 13" key="1">
    <citation type="submission" date="2017-04" db="EMBL/GenBank/DDBJ databases">
        <authorList>
            <person name="Afonso C.L."/>
            <person name="Miller P.J."/>
            <person name="Scott M.A."/>
            <person name="Spackman E."/>
            <person name="Goraichik I."/>
            <person name="Dimitrov K.M."/>
            <person name="Suarez D.L."/>
            <person name="Swayne D.E."/>
        </authorList>
    </citation>
    <scope>NUCLEOTIDE SEQUENCE [LARGE SCALE GENOMIC DNA]</scope>
    <source>
        <strain evidence="12 13">ToBE</strain>
    </source>
</reference>
<keyword evidence="5 7" id="KW-0238">DNA-binding</keyword>
<keyword evidence="4 7" id="KW-0067">ATP-binding</keyword>
<comment type="function">
    <text evidence="7">Can catalyze the hydrolysis of ATP in the presence of single-stranded DNA, the ATP-dependent uptake of single-stranded DNA by duplex DNA, and the ATP-dependent hybridization of homologous single-stranded DNAs. It interacts with LexA causing its activation and leading to its autocatalytic cleavage.</text>
</comment>
<dbReference type="InterPro" id="IPR027417">
    <property type="entry name" value="P-loop_NTPase"/>
</dbReference>
<dbReference type="CDD" id="cd00983">
    <property type="entry name" value="RecA"/>
    <property type="match status" value="1"/>
</dbReference>
<evidence type="ECO:0000256" key="5">
    <source>
        <dbReference type="ARBA" id="ARBA00023125"/>
    </source>
</evidence>
<evidence type="ECO:0000259" key="10">
    <source>
        <dbReference type="PROSITE" id="PS50162"/>
    </source>
</evidence>
<dbReference type="HAMAP" id="MF_00268">
    <property type="entry name" value="RecA"/>
    <property type="match status" value="1"/>
</dbReference>
<evidence type="ECO:0000256" key="6">
    <source>
        <dbReference type="ARBA" id="ARBA00023172"/>
    </source>
</evidence>
<dbReference type="Pfam" id="PF21096">
    <property type="entry name" value="RecA_C"/>
    <property type="match status" value="1"/>
</dbReference>
<dbReference type="OrthoDB" id="9776733at2"/>
<dbReference type="STRING" id="698762.SAMN00808754_2223"/>
<dbReference type="GO" id="GO:0003684">
    <property type="term" value="F:damaged DNA binding"/>
    <property type="evidence" value="ECO:0007669"/>
    <property type="project" value="UniProtKB-UniRule"/>
</dbReference>
<name>A0A1W1VY11_9FIRM</name>
<keyword evidence="7 8" id="KW-0234">DNA repair</keyword>
<evidence type="ECO:0000256" key="9">
    <source>
        <dbReference type="RuleBase" id="RU004527"/>
    </source>
</evidence>
<comment type="subcellular location">
    <subcellularLocation>
        <location evidence="7">Cytoplasm</location>
    </subcellularLocation>
</comment>
<evidence type="ECO:0000256" key="8">
    <source>
        <dbReference type="RuleBase" id="RU000526"/>
    </source>
</evidence>
<dbReference type="PROSITE" id="PS50163">
    <property type="entry name" value="RECA_3"/>
    <property type="match status" value="1"/>
</dbReference>
<sequence>MTEERREERSKVLEKALMEIERKFGKGSIMRLGQRPSLEVEVIPTGILPLDLALGVGGLPRGRIVEVFGEEGSGKTTVALHAIASAQKMGGNAVFIDAEHALDPRYAANLGVDIENLLVSQPDYGEQALDIATQLIQSAAVDVVVIDSVAALLPKSELEGAMGDQQVGLQARLMSQAMRKLAGLVARSKTVVIFINQLREKIAGGGFQGGPPVTTPGGRALKFYASVRIEARQGDKLKSGTSIYGHELVLRVVKNKVAPPFRSCKVDMIYGQGVSVEGALLDMAVEAGIVEKRGTWYIWGEERLGQGRENACHYLKENPGLLQALGSAIQEKLRGEGASKTMGGKLYETQG</sequence>
<dbReference type="Proteomes" id="UP000192569">
    <property type="component" value="Chromosome I"/>
</dbReference>
<dbReference type="InterPro" id="IPR013765">
    <property type="entry name" value="DNA_recomb/repair_RecA"/>
</dbReference>
<dbReference type="PROSITE" id="PS00321">
    <property type="entry name" value="RECA_1"/>
    <property type="match status" value="1"/>
</dbReference>
<evidence type="ECO:0000313" key="13">
    <source>
        <dbReference type="Proteomes" id="UP000192569"/>
    </source>
</evidence>
<accession>A0A1W1VY11</accession>
<proteinExistence type="inferred from homology"/>
<keyword evidence="6 7" id="KW-0233">DNA recombination</keyword>
<dbReference type="AlphaFoldDB" id="A0A1W1VY11"/>
<dbReference type="RefSeq" id="WP_084665782.1">
    <property type="nucleotide sequence ID" value="NZ_LT838272.1"/>
</dbReference>
<dbReference type="GO" id="GO:0006281">
    <property type="term" value="P:DNA repair"/>
    <property type="evidence" value="ECO:0007669"/>
    <property type="project" value="UniProtKB-UniRule"/>
</dbReference>
<feature type="domain" description="RecA family profile 1" evidence="10">
    <location>
        <begin position="39"/>
        <end position="198"/>
    </location>
</feature>
<dbReference type="NCBIfam" id="TIGR02012">
    <property type="entry name" value="tigrfam_recA"/>
    <property type="match status" value="1"/>
</dbReference>
<dbReference type="GO" id="GO:0009432">
    <property type="term" value="P:SOS response"/>
    <property type="evidence" value="ECO:0007669"/>
    <property type="project" value="UniProtKB-UniRule"/>
</dbReference>
<evidence type="ECO:0000256" key="2">
    <source>
        <dbReference type="ARBA" id="ARBA00015553"/>
    </source>
</evidence>
<keyword evidence="7 9" id="KW-0227">DNA damage</keyword>
<dbReference type="Pfam" id="PF00154">
    <property type="entry name" value="RecA_N"/>
    <property type="match status" value="1"/>
</dbReference>
<dbReference type="InterPro" id="IPR020588">
    <property type="entry name" value="RecA_ATP-bd"/>
</dbReference>
<evidence type="ECO:0000256" key="3">
    <source>
        <dbReference type="ARBA" id="ARBA00022741"/>
    </source>
</evidence>
<organism evidence="12 13">
    <name type="scientific">Thermanaeromonas toyohensis ToBE</name>
    <dbReference type="NCBI Taxonomy" id="698762"/>
    <lineage>
        <taxon>Bacteria</taxon>
        <taxon>Bacillati</taxon>
        <taxon>Bacillota</taxon>
        <taxon>Clostridia</taxon>
        <taxon>Neomoorellales</taxon>
        <taxon>Neomoorellaceae</taxon>
        <taxon>Thermanaeromonas</taxon>
    </lineage>
</organism>
<evidence type="ECO:0000259" key="11">
    <source>
        <dbReference type="PROSITE" id="PS50163"/>
    </source>
</evidence>
<dbReference type="GO" id="GO:0140664">
    <property type="term" value="F:ATP-dependent DNA damage sensor activity"/>
    <property type="evidence" value="ECO:0007669"/>
    <property type="project" value="InterPro"/>
</dbReference>
<comment type="caution">
    <text evidence="7">Lacks conserved residue(s) required for the propagation of feature annotation.</text>
</comment>